<name>A0A8C5S6K9_LATLA</name>
<keyword evidence="3" id="KW-0472">Membrane</keyword>
<organism evidence="4 5">
    <name type="scientific">Laticauda laticaudata</name>
    <name type="common">Blue-ringed sea krait</name>
    <name type="synonym">Blue-lipped sea krait</name>
    <dbReference type="NCBI Taxonomy" id="8630"/>
    <lineage>
        <taxon>Eukaryota</taxon>
        <taxon>Metazoa</taxon>
        <taxon>Chordata</taxon>
        <taxon>Craniata</taxon>
        <taxon>Vertebrata</taxon>
        <taxon>Euteleostomi</taxon>
        <taxon>Lepidosauria</taxon>
        <taxon>Squamata</taxon>
        <taxon>Bifurcata</taxon>
        <taxon>Unidentata</taxon>
        <taxon>Episquamata</taxon>
        <taxon>Toxicofera</taxon>
        <taxon>Serpentes</taxon>
        <taxon>Colubroidea</taxon>
        <taxon>Elapidae</taxon>
        <taxon>Laticaudinae</taxon>
        <taxon>Laticauda</taxon>
    </lineage>
</organism>
<evidence type="ECO:0000256" key="2">
    <source>
        <dbReference type="SAM" id="MobiDB-lite"/>
    </source>
</evidence>
<dbReference type="GO" id="GO:0004653">
    <property type="term" value="F:polypeptide N-acetylgalactosaminyltransferase activity"/>
    <property type="evidence" value="ECO:0007669"/>
    <property type="project" value="TreeGrafter"/>
</dbReference>
<dbReference type="GO" id="GO:0006493">
    <property type="term" value="P:protein O-linked glycosylation"/>
    <property type="evidence" value="ECO:0007669"/>
    <property type="project" value="TreeGrafter"/>
</dbReference>
<feature type="compositionally biased region" description="Basic and acidic residues" evidence="2">
    <location>
        <begin position="66"/>
        <end position="77"/>
    </location>
</feature>
<evidence type="ECO:0000313" key="4">
    <source>
        <dbReference type="Ensembl" id="ENSLLTP00000012197.1"/>
    </source>
</evidence>
<evidence type="ECO:0000256" key="1">
    <source>
        <dbReference type="ARBA" id="ARBA00023157"/>
    </source>
</evidence>
<keyword evidence="5" id="KW-1185">Reference proteome</keyword>
<keyword evidence="1" id="KW-1015">Disulfide bond</keyword>
<dbReference type="PANTHER" id="PTHR11675:SF41">
    <property type="entry name" value="POLYPEPTIDE N-ACETYLGALACTOSAMINYLTRANSFERASE 10"/>
    <property type="match status" value="1"/>
</dbReference>
<keyword evidence="3" id="KW-1133">Transmembrane helix</keyword>
<accession>A0A8C5S6K9</accession>
<feature type="region of interest" description="Disordered" evidence="2">
    <location>
        <begin position="57"/>
        <end position="91"/>
    </location>
</feature>
<reference evidence="4" key="1">
    <citation type="submission" date="2025-08" db="UniProtKB">
        <authorList>
            <consortium name="Ensembl"/>
        </authorList>
    </citation>
    <scope>IDENTIFICATION</scope>
</reference>
<dbReference type="AlphaFoldDB" id="A0A8C5S6K9"/>
<dbReference type="PANTHER" id="PTHR11675">
    <property type="entry name" value="N-ACETYLGALACTOSAMINYLTRANSFERASE"/>
    <property type="match status" value="1"/>
</dbReference>
<dbReference type="InterPro" id="IPR029044">
    <property type="entry name" value="Nucleotide-diphossugar_trans"/>
</dbReference>
<proteinExistence type="predicted"/>
<evidence type="ECO:0000256" key="3">
    <source>
        <dbReference type="SAM" id="Phobius"/>
    </source>
</evidence>
<dbReference type="Gene3D" id="3.90.550.10">
    <property type="entry name" value="Spore Coat Polysaccharide Biosynthesis Protein SpsA, Chain A"/>
    <property type="match status" value="1"/>
</dbReference>
<reference evidence="4" key="2">
    <citation type="submission" date="2025-09" db="UniProtKB">
        <authorList>
            <consortium name="Ensembl"/>
        </authorList>
    </citation>
    <scope>IDENTIFICATION</scope>
</reference>
<dbReference type="GeneTree" id="ENSGT00940000156690"/>
<feature type="transmembrane region" description="Helical" evidence="3">
    <location>
        <begin position="23"/>
        <end position="45"/>
    </location>
</feature>
<dbReference type="Proteomes" id="UP000694406">
    <property type="component" value="Unplaced"/>
</dbReference>
<evidence type="ECO:0000313" key="5">
    <source>
        <dbReference type="Proteomes" id="UP000694406"/>
    </source>
</evidence>
<sequence length="127" mass="15214">MKYQIKYYEYYNLIKHKIQLRNVAYQIFCMDFVCVYKSITAIVFLKGFHARQRNEAYLGSRQRKKDWHDREAIKNDLQRTGNGEQGKPYPMTDAEQVDQAYRENGFNIFVSDKISLNRSLPDIRHPK</sequence>
<keyword evidence="3" id="KW-0812">Transmembrane</keyword>
<protein>
    <submittedName>
        <fullName evidence="4">Uncharacterized protein</fullName>
    </submittedName>
</protein>
<dbReference type="Ensembl" id="ENSLLTT00000012671.1">
    <property type="protein sequence ID" value="ENSLLTP00000012197.1"/>
    <property type="gene ID" value="ENSLLTG00000009354.1"/>
</dbReference>
<dbReference type="GO" id="GO:0005794">
    <property type="term" value="C:Golgi apparatus"/>
    <property type="evidence" value="ECO:0007669"/>
    <property type="project" value="TreeGrafter"/>
</dbReference>